<dbReference type="InterPro" id="IPR029058">
    <property type="entry name" value="AB_hydrolase_fold"/>
</dbReference>
<organism evidence="2 3">
    <name type="scientific">Actinomyces lilanjuaniae</name>
    <dbReference type="NCBI Taxonomy" id="2321394"/>
    <lineage>
        <taxon>Bacteria</taxon>
        <taxon>Bacillati</taxon>
        <taxon>Actinomycetota</taxon>
        <taxon>Actinomycetes</taxon>
        <taxon>Actinomycetales</taxon>
        <taxon>Actinomycetaceae</taxon>
        <taxon>Actinomyces</taxon>
    </lineage>
</organism>
<evidence type="ECO:0000313" key="3">
    <source>
        <dbReference type="Proteomes" id="UP000273001"/>
    </source>
</evidence>
<feature type="region of interest" description="Disordered" evidence="1">
    <location>
        <begin position="601"/>
        <end position="621"/>
    </location>
</feature>
<dbReference type="SUPFAM" id="SSF53474">
    <property type="entry name" value="alpha/beta-Hydrolases"/>
    <property type="match status" value="1"/>
</dbReference>
<dbReference type="Proteomes" id="UP000273001">
    <property type="component" value="Chromosome"/>
</dbReference>
<name>A0ABM6Z1W7_9ACTO</name>
<accession>A0ABM6Z1W7</accession>
<dbReference type="EMBL" id="CP032514">
    <property type="protein sequence ID" value="AYD88910.1"/>
    <property type="molecule type" value="Genomic_DNA"/>
</dbReference>
<evidence type="ECO:0000313" key="2">
    <source>
        <dbReference type="EMBL" id="AYD88910.1"/>
    </source>
</evidence>
<proteinExistence type="predicted"/>
<reference evidence="2 3" key="1">
    <citation type="submission" date="2018-09" db="EMBL/GenBank/DDBJ databases">
        <authorList>
            <person name="Li J."/>
        </authorList>
    </citation>
    <scope>NUCLEOTIDE SEQUENCE [LARGE SCALE GENOMIC DNA]</scope>
    <source>
        <strain evidence="2 3">2129</strain>
    </source>
</reference>
<evidence type="ECO:0008006" key="4">
    <source>
        <dbReference type="Google" id="ProtNLM"/>
    </source>
</evidence>
<evidence type="ECO:0000256" key="1">
    <source>
        <dbReference type="SAM" id="MobiDB-lite"/>
    </source>
</evidence>
<protein>
    <recommendedName>
        <fullName evidence="4">Alpha/beta hydrolase</fullName>
    </recommendedName>
</protein>
<dbReference type="Gene3D" id="3.40.50.1820">
    <property type="entry name" value="alpha/beta hydrolase"/>
    <property type="match status" value="1"/>
</dbReference>
<keyword evidence="3" id="KW-1185">Reference proteome</keyword>
<sequence>MTLQEDAGRPLVGVLPGQEPGDLDSGHQWHMTTPGSGAVIMVVGGTISVDTADLDAFAAALRAAAESLEQALEHIGVALARMYLGDWFSGIGVARSLLASQGDPSDQAYQASRTECVSCLERLASGPGSLSETVATLRGLAADVSACSETYRLAETGAVPALSSMGPVDLAAFDCALVRTVLGPVSWRASLLARLLTAVGSPLYKLAQDDEDLQAVVQGLGVLLSDPATARWVKDDVVRLALLTRWLSQARTGREAITIQVYLEEVVQRLDPWVSEQLPDRVRQGTQVVDTSTLTPLRRAALHLGAVAAASGSWLFGSQTGISVTPVGGRGSTRVSPPQEDPYGLGSQVGEGLVGQGERCTAPGSIAEVIRHGQEVQGRRHDLGQEHEEAGVISIQRVERADGSRSWMVYVPGTTGWTSGNGGPQDLLTNLEAVGGAPTAMDSAVVTAMRQAGIRDDEEVALYGHSQGGITVSNVAADPAVQERFRVTAVLTAGSPAAGADVPECVRVLHLENVGDAVPGLDATPNPVTQHRQTVVIDSREQDDGRYPHRAGSYAQAVEGIEDNEPALREWNEELARVTGAGEEGVRVVEYTFAVERLTTGGFDGLEPTPRPQAAPVDPNG</sequence>
<gene>
    <name evidence="2" type="ORF">D5R93_00460</name>
</gene>